<proteinExistence type="predicted"/>
<dbReference type="KEGG" id="pry:Prubr_32810"/>
<organism evidence="3 4">
    <name type="scientific">Polymorphospora rubra</name>
    <dbReference type="NCBI Taxonomy" id="338584"/>
    <lineage>
        <taxon>Bacteria</taxon>
        <taxon>Bacillati</taxon>
        <taxon>Actinomycetota</taxon>
        <taxon>Actinomycetes</taxon>
        <taxon>Micromonosporales</taxon>
        <taxon>Micromonosporaceae</taxon>
        <taxon>Polymorphospora</taxon>
    </lineage>
</organism>
<dbReference type="AlphaFoldDB" id="A0A810N084"/>
<feature type="region of interest" description="Disordered" evidence="1">
    <location>
        <begin position="265"/>
        <end position="300"/>
    </location>
</feature>
<dbReference type="Proteomes" id="UP000680866">
    <property type="component" value="Chromosome"/>
</dbReference>
<accession>A0A810N084</accession>
<dbReference type="PANTHER" id="PTHR36124">
    <property type="match status" value="1"/>
</dbReference>
<dbReference type="InterPro" id="IPR018713">
    <property type="entry name" value="MPAB/Lcp_cat_dom"/>
</dbReference>
<name>A0A810N084_9ACTN</name>
<dbReference type="PANTHER" id="PTHR36124:SF1">
    <property type="entry name" value="ER-BOUND OXYGENASE MPAB_MPAB'_RUBBER OXYGENASE CATALYTIC DOMAIN-CONTAINING PROTEIN"/>
    <property type="match status" value="1"/>
</dbReference>
<dbReference type="Pfam" id="PF09995">
    <property type="entry name" value="MPAB_Lcp_cat"/>
    <property type="match status" value="1"/>
</dbReference>
<feature type="compositionally biased region" description="Low complexity" evidence="1">
    <location>
        <begin position="281"/>
        <end position="300"/>
    </location>
</feature>
<gene>
    <name evidence="3" type="ORF">Prubr_32810</name>
</gene>
<evidence type="ECO:0000313" key="3">
    <source>
        <dbReference type="EMBL" id="BCJ66260.1"/>
    </source>
</evidence>
<protein>
    <recommendedName>
        <fullName evidence="2">ER-bound oxygenase mpaB/mpaB'/Rubber oxygenase catalytic domain-containing protein</fullName>
    </recommendedName>
</protein>
<feature type="domain" description="ER-bound oxygenase mpaB/mpaB'/Rubber oxygenase catalytic" evidence="2">
    <location>
        <begin position="92"/>
        <end position="234"/>
    </location>
</feature>
<sequence length="300" mass="33046">MECDFYLVPVRRFDHLARIAELDPHRDYAEIYRLMVFHEFPWDLRTAGKLMIWHLYALPSTARVVGSTDALLDRAEGTALTFGDLIEHGLDSPQGRATIGLVNRSHRGWPISTEDHRYALAGLTVTTLRWLDRHGWRRPSTNERIAVAVFYAELGRRMGVPDLPRDPDVLAAFLSGFERDRLAHTREGRQCSERTIAMAGARVPRPLAPLVGPAIAALLDDPVRAAVGLPRPAAPSAGHCGPCCPSGAGCSGSCRRDGCRRHPVPGAGCHRSGRATRSRRPATTPWLRSSSWGRARSGGR</sequence>
<evidence type="ECO:0000313" key="4">
    <source>
        <dbReference type="Proteomes" id="UP000680866"/>
    </source>
</evidence>
<dbReference type="EMBL" id="AP023359">
    <property type="protein sequence ID" value="BCJ66260.1"/>
    <property type="molecule type" value="Genomic_DNA"/>
</dbReference>
<evidence type="ECO:0000259" key="2">
    <source>
        <dbReference type="Pfam" id="PF09995"/>
    </source>
</evidence>
<evidence type="ECO:0000256" key="1">
    <source>
        <dbReference type="SAM" id="MobiDB-lite"/>
    </source>
</evidence>
<feature type="compositionally biased region" description="Basic residues" evidence="1">
    <location>
        <begin position="271"/>
        <end position="280"/>
    </location>
</feature>
<dbReference type="InterPro" id="IPR046366">
    <property type="entry name" value="MPAB"/>
</dbReference>
<dbReference type="GO" id="GO:0016491">
    <property type="term" value="F:oxidoreductase activity"/>
    <property type="evidence" value="ECO:0007669"/>
    <property type="project" value="InterPro"/>
</dbReference>
<keyword evidence="4" id="KW-1185">Reference proteome</keyword>
<reference evidence="3" key="1">
    <citation type="submission" date="2020-08" db="EMBL/GenBank/DDBJ databases">
        <title>Whole genome shotgun sequence of Polymorphospora rubra NBRC 101157.</title>
        <authorList>
            <person name="Komaki H."/>
            <person name="Tamura T."/>
        </authorList>
    </citation>
    <scope>NUCLEOTIDE SEQUENCE</scope>
    <source>
        <strain evidence="3">NBRC 101157</strain>
    </source>
</reference>